<evidence type="ECO:0000259" key="3">
    <source>
        <dbReference type="Pfam" id="PF20736"/>
    </source>
</evidence>
<dbReference type="InterPro" id="IPR012878">
    <property type="entry name" value="Beta-AFase-like_GH127_cat"/>
</dbReference>
<name>A0A0M0JHT9_9EUKA</name>
<dbReference type="OrthoDB" id="5358475at2759"/>
<dbReference type="InterPro" id="IPR049046">
    <property type="entry name" value="Beta-AFase-like_GH127_middle"/>
</dbReference>
<accession>A0A0M0JHT9</accession>
<evidence type="ECO:0000313" key="5">
    <source>
        <dbReference type="Proteomes" id="UP000037460"/>
    </source>
</evidence>
<evidence type="ECO:0000259" key="2">
    <source>
        <dbReference type="Pfam" id="PF07944"/>
    </source>
</evidence>
<dbReference type="GO" id="GO:0005975">
    <property type="term" value="P:carbohydrate metabolic process"/>
    <property type="evidence" value="ECO:0007669"/>
    <property type="project" value="InterPro"/>
</dbReference>
<dbReference type="Pfam" id="PF07944">
    <property type="entry name" value="Beta-AFase-like_GH127_cat"/>
    <property type="match status" value="1"/>
</dbReference>
<dbReference type="InterPro" id="IPR008928">
    <property type="entry name" value="6-hairpin_glycosidase_sf"/>
</dbReference>
<feature type="domain" description="Non-reducing end beta-L-arabinofuranosidase-like GH127 middle" evidence="3">
    <location>
        <begin position="362"/>
        <end position="472"/>
    </location>
</feature>
<dbReference type="Proteomes" id="UP000037460">
    <property type="component" value="Unassembled WGS sequence"/>
</dbReference>
<sequence length="902" mass="97340">MSLGGYYGHYLGHWLSATAFLINGTRDASVRAKVASIVTALEATMDAWKAKYGDEHDGYLFPYDPIVFHYLHTLSAGCKSHLCGIYSVPYYTLHKMMAGLLDLHTQTNDATAFQMLLRMASWVARQADSTIASGGQNLWQSVLNTEWGGMNEVLFNLYAVTGDPEHLRTGRLFNHWSWSAPLANGIDAIGGQHANTHIPEVLGNAVAYELSENATDKAIALQFWEAVTRNHSWVTGGSNDHEYWGAAHRMGDSLDEDTEESCTQYNILKVARHLFMWSANVSLADFYEKAMLNGIVGNQKRDAASTSFIYMLPLGGTGMTKPWGNSQRDFPCCWGTLSEQLAKLADSIYFQSPLGLHDPPALYVNLFVASKLQFAAGGVSVTQSTTFPVDPRTTTTITIGTLDATESALVEGTRALGRFVIYLRVPGWATLGPNVVLVNGQVVHEDPGTFAGNYLRIERAWAEGDTVVARFPIGFGLSRLEDDRDAFNATMAYTYGPLVLVGLTDSRWFVPDGNATTPSTFLARTSSTALEFEGLGRLYAPAPATARGNASALPLSRVLVGSKLMLVPLHTIVDERYTVYFDTELKTVPFSADGAVIPSMSAADFSYGGGSSSSDGPRDAACSGPNIRSGNPGGVSRVTFDHPMLAPGYLIDKISLRFRYSAGYTPGPGANITASTVRVLLSDASGGTLASLFESAELGNYSYDHFEGYSPPIVLSASSLKVPNEELVFLVLEISNHDRNLQIPIDDLASGFNATVDGDPGSVDSHPVGRITFAHPMLAPGYLIQKVSLSFRYAAGYTPGAGEQKKASTVRVLLSDASGGTLASLFESAELGNYSYDHFEGYSPPIVVVGEILGGAGLPNEEEVFLVFEISNNDRNLLLPIDDLASGFNATVEWSKLGEFSV</sequence>
<dbReference type="EMBL" id="JWZX01002886">
    <property type="protein sequence ID" value="KOO26144.1"/>
    <property type="molecule type" value="Genomic_DNA"/>
</dbReference>
<feature type="region of interest" description="Disordered" evidence="1">
    <location>
        <begin position="608"/>
        <end position="628"/>
    </location>
</feature>
<dbReference type="Pfam" id="PF20736">
    <property type="entry name" value="Glyco_hydro127M"/>
    <property type="match status" value="1"/>
</dbReference>
<feature type="domain" description="Non-reducing end beta-L-arabinofuranosidase-like GH127 catalytic" evidence="2">
    <location>
        <begin position="8"/>
        <end position="345"/>
    </location>
</feature>
<dbReference type="SUPFAM" id="SSF48208">
    <property type="entry name" value="Six-hairpin glycosidases"/>
    <property type="match status" value="1"/>
</dbReference>
<feature type="compositionally biased region" description="Low complexity" evidence="1">
    <location>
        <begin position="608"/>
        <end position="621"/>
    </location>
</feature>
<proteinExistence type="predicted"/>
<reference evidence="5" key="1">
    <citation type="journal article" date="2015" name="PLoS Genet.">
        <title>Genome Sequence and Transcriptome Analyses of Chrysochromulina tobin: Metabolic Tools for Enhanced Algal Fitness in the Prominent Order Prymnesiales (Haptophyceae).</title>
        <authorList>
            <person name="Hovde B.T."/>
            <person name="Deodato C.R."/>
            <person name="Hunsperger H.M."/>
            <person name="Ryken S.A."/>
            <person name="Yost W."/>
            <person name="Jha R.K."/>
            <person name="Patterson J."/>
            <person name="Monnat R.J. Jr."/>
            <person name="Barlow S.B."/>
            <person name="Starkenburg S.R."/>
            <person name="Cattolico R.A."/>
        </authorList>
    </citation>
    <scope>NUCLEOTIDE SEQUENCE</scope>
    <source>
        <strain evidence="5">CCMP291</strain>
    </source>
</reference>
<organism evidence="4 5">
    <name type="scientific">Chrysochromulina tobinii</name>
    <dbReference type="NCBI Taxonomy" id="1460289"/>
    <lineage>
        <taxon>Eukaryota</taxon>
        <taxon>Haptista</taxon>
        <taxon>Haptophyta</taxon>
        <taxon>Prymnesiophyceae</taxon>
        <taxon>Prymnesiales</taxon>
        <taxon>Chrysochromulinaceae</taxon>
        <taxon>Chrysochromulina</taxon>
    </lineage>
</organism>
<evidence type="ECO:0000313" key="4">
    <source>
        <dbReference type="EMBL" id="KOO26144.1"/>
    </source>
</evidence>
<keyword evidence="5" id="KW-1185">Reference proteome</keyword>
<gene>
    <name evidence="4" type="ORF">Ctob_002736</name>
</gene>
<protein>
    <submittedName>
        <fullName evidence="4">Uncharacterized protein</fullName>
    </submittedName>
</protein>
<dbReference type="PANTHER" id="PTHR31151:SF0">
    <property type="entry name" value="PROLINE-TRNA LIGASE (DUF1680)"/>
    <property type="match status" value="1"/>
</dbReference>
<dbReference type="AlphaFoldDB" id="A0A0M0JHT9"/>
<dbReference type="PANTHER" id="PTHR31151">
    <property type="entry name" value="PROLINE-TRNA LIGASE (DUF1680)"/>
    <property type="match status" value="1"/>
</dbReference>
<comment type="caution">
    <text evidence="4">The sequence shown here is derived from an EMBL/GenBank/DDBJ whole genome shotgun (WGS) entry which is preliminary data.</text>
</comment>
<evidence type="ECO:0000256" key="1">
    <source>
        <dbReference type="SAM" id="MobiDB-lite"/>
    </source>
</evidence>